<keyword evidence="2" id="KW-1185">Reference proteome</keyword>
<gene>
    <name evidence="1" type="ORF">ITI46_00120</name>
</gene>
<evidence type="ECO:0000313" key="1">
    <source>
        <dbReference type="EMBL" id="MBO8190131.1"/>
    </source>
</evidence>
<accession>A0ABS3X4Y0</accession>
<organism evidence="1 2">
    <name type="scientific">Streptomyces oryzae</name>
    <dbReference type="NCBI Taxonomy" id="1434886"/>
    <lineage>
        <taxon>Bacteria</taxon>
        <taxon>Bacillati</taxon>
        <taxon>Actinomycetota</taxon>
        <taxon>Actinomycetes</taxon>
        <taxon>Kitasatosporales</taxon>
        <taxon>Streptomycetaceae</taxon>
        <taxon>Streptomyces</taxon>
    </lineage>
</organism>
<evidence type="ECO:0008006" key="3">
    <source>
        <dbReference type="Google" id="ProtNLM"/>
    </source>
</evidence>
<evidence type="ECO:0000313" key="2">
    <source>
        <dbReference type="Proteomes" id="UP001519064"/>
    </source>
</evidence>
<reference evidence="1 2" key="1">
    <citation type="submission" date="2020-11" db="EMBL/GenBank/DDBJ databases">
        <title>Streptomyces spirodelae sp. nov., isolated from duckweed.</title>
        <authorList>
            <person name="Saimee Y."/>
            <person name="Duangmal K."/>
        </authorList>
    </citation>
    <scope>NUCLEOTIDE SEQUENCE [LARGE SCALE GENOMIC DNA]</scope>
    <source>
        <strain evidence="1 2">S16-07</strain>
    </source>
</reference>
<proteinExistence type="predicted"/>
<name>A0ABS3X4Y0_9ACTN</name>
<protein>
    <recommendedName>
        <fullName evidence="3">DNA-binding protein</fullName>
    </recommendedName>
</protein>
<sequence length="74" mass="8122">MQNITCTHCGAGGLEQGFVEDSGQNARGYSRWIAGPLERGIFGGAKRMGRPARQIDAYRCLECGHLELFASYEL</sequence>
<dbReference type="Proteomes" id="UP001519064">
    <property type="component" value="Unassembled WGS sequence"/>
</dbReference>
<dbReference type="RefSeq" id="WP_209237014.1">
    <property type="nucleotide sequence ID" value="NZ_JADKMA010000001.1"/>
</dbReference>
<comment type="caution">
    <text evidence="1">The sequence shown here is derived from an EMBL/GenBank/DDBJ whole genome shotgun (WGS) entry which is preliminary data.</text>
</comment>
<dbReference type="EMBL" id="JADKMA010000001">
    <property type="protein sequence ID" value="MBO8190131.1"/>
    <property type="molecule type" value="Genomic_DNA"/>
</dbReference>